<dbReference type="InterPro" id="IPR051159">
    <property type="entry name" value="Hexapeptide_acetyltransf"/>
</dbReference>
<name>A0A6I1GJM2_9BIFI</name>
<dbReference type="AlphaFoldDB" id="A0A6I1GJM2"/>
<dbReference type="PANTHER" id="PTHR23416">
    <property type="entry name" value="SIALIC ACID SYNTHASE-RELATED"/>
    <property type="match status" value="1"/>
</dbReference>
<dbReference type="SUPFAM" id="SSF51161">
    <property type="entry name" value="Trimeric LpxA-like enzymes"/>
    <property type="match status" value="1"/>
</dbReference>
<evidence type="ECO:0000313" key="1">
    <source>
        <dbReference type="EMBL" id="KAB7789599.1"/>
    </source>
</evidence>
<dbReference type="EMBL" id="WBVT01000041">
    <property type="protein sequence ID" value="KAB7789599.1"/>
    <property type="molecule type" value="Genomic_DNA"/>
</dbReference>
<accession>A0A6I1GJM2</accession>
<dbReference type="CDD" id="cd04647">
    <property type="entry name" value="LbH_MAT_like"/>
    <property type="match status" value="1"/>
</dbReference>
<gene>
    <name evidence="1" type="ORF">F7D09_1895</name>
</gene>
<organism evidence="1 2">
    <name type="scientific">Bifidobacterium leontopitheci</name>
    <dbReference type="NCBI Taxonomy" id="2650774"/>
    <lineage>
        <taxon>Bacteria</taxon>
        <taxon>Bacillati</taxon>
        <taxon>Actinomycetota</taxon>
        <taxon>Actinomycetes</taxon>
        <taxon>Bifidobacteriales</taxon>
        <taxon>Bifidobacteriaceae</taxon>
        <taxon>Bifidobacterium</taxon>
    </lineage>
</organism>
<proteinExistence type="predicted"/>
<dbReference type="InterPro" id="IPR001451">
    <property type="entry name" value="Hexapep"/>
</dbReference>
<dbReference type="Gene3D" id="2.160.10.10">
    <property type="entry name" value="Hexapeptide repeat proteins"/>
    <property type="match status" value="1"/>
</dbReference>
<keyword evidence="2" id="KW-1185">Reference proteome</keyword>
<sequence length="163" mass="17960">MILIKVWYRITGLLLKALYKIVYGRHMRWGKAFHMRKGFQATVENGGEIVIGDDVFFNNGCGVHARKRIEIGSGTIFGENVHIYDHNHRFADPDVPIKDQGYTEGAVTIGRHCWIGSNVTILKGATIGDNVVIGAGCTIAGDVPSDVVVRQTPTLETTAIRRP</sequence>
<dbReference type="RefSeq" id="WP_152235308.1">
    <property type="nucleotide sequence ID" value="NZ_JBHSKZ010000057.1"/>
</dbReference>
<comment type="caution">
    <text evidence="1">The sequence shown here is derived from an EMBL/GenBank/DDBJ whole genome shotgun (WGS) entry which is preliminary data.</text>
</comment>
<evidence type="ECO:0000313" key="2">
    <source>
        <dbReference type="Proteomes" id="UP000441772"/>
    </source>
</evidence>
<dbReference type="Proteomes" id="UP000441772">
    <property type="component" value="Unassembled WGS sequence"/>
</dbReference>
<dbReference type="Pfam" id="PF00132">
    <property type="entry name" value="Hexapep"/>
    <property type="match status" value="1"/>
</dbReference>
<protein>
    <submittedName>
        <fullName evidence="1">Capsular polysaccharide biosynthesis protein</fullName>
    </submittedName>
</protein>
<dbReference type="InterPro" id="IPR011004">
    <property type="entry name" value="Trimer_LpxA-like_sf"/>
</dbReference>
<reference evidence="1 2" key="1">
    <citation type="submission" date="2019-09" db="EMBL/GenBank/DDBJ databases">
        <title>Characterization of the phylogenetic diversity of two novel species belonging to the genus Bifidobacterium: Bifidobacterium cebidarum sp. nov. and Bifidobacterium leontopitheci sp. nov.</title>
        <authorList>
            <person name="Lugli G.A."/>
            <person name="Duranti S."/>
            <person name="Milani C."/>
            <person name="Turroni F."/>
            <person name="Ventura M."/>
        </authorList>
    </citation>
    <scope>NUCLEOTIDE SEQUENCE [LARGE SCALE GENOMIC DNA]</scope>
    <source>
        <strain evidence="1 2">LMG 31471</strain>
    </source>
</reference>